<dbReference type="GO" id="GO:0016020">
    <property type="term" value="C:membrane"/>
    <property type="evidence" value="ECO:0007669"/>
    <property type="project" value="UniProtKB-SubCell"/>
</dbReference>
<dbReference type="Pfam" id="PF04011">
    <property type="entry name" value="LemA"/>
    <property type="match status" value="1"/>
</dbReference>
<dbReference type="InterPro" id="IPR023353">
    <property type="entry name" value="LemA-like_dom_sf"/>
</dbReference>
<proteinExistence type="inferred from homology"/>
<evidence type="ECO:0000256" key="2">
    <source>
        <dbReference type="ARBA" id="ARBA00008854"/>
    </source>
</evidence>
<dbReference type="Proteomes" id="UP000318834">
    <property type="component" value="Unassembled WGS sequence"/>
</dbReference>
<evidence type="ECO:0000256" key="5">
    <source>
        <dbReference type="ARBA" id="ARBA00023136"/>
    </source>
</evidence>
<feature type="transmembrane region" description="Helical" evidence="6">
    <location>
        <begin position="6"/>
        <end position="25"/>
    </location>
</feature>
<gene>
    <name evidence="7" type="ORF">E6H05_13405</name>
</gene>
<dbReference type="SUPFAM" id="SSF140478">
    <property type="entry name" value="LemA-like"/>
    <property type="match status" value="1"/>
</dbReference>
<keyword evidence="3 6" id="KW-0812">Transmembrane</keyword>
<name>A0A537IHG0_9BACT</name>
<evidence type="ECO:0000313" key="7">
    <source>
        <dbReference type="EMBL" id="TMI70729.1"/>
    </source>
</evidence>
<dbReference type="PANTHER" id="PTHR34478:SF2">
    <property type="entry name" value="MEMBRANE PROTEIN"/>
    <property type="match status" value="1"/>
</dbReference>
<protein>
    <submittedName>
        <fullName evidence="7">LemA family protein</fullName>
    </submittedName>
</protein>
<feature type="non-terminal residue" evidence="7">
    <location>
        <position position="129"/>
    </location>
</feature>
<evidence type="ECO:0000313" key="8">
    <source>
        <dbReference type="Proteomes" id="UP000318834"/>
    </source>
</evidence>
<dbReference type="Gene3D" id="1.20.1440.20">
    <property type="entry name" value="LemA-like domain"/>
    <property type="match status" value="1"/>
</dbReference>
<dbReference type="AlphaFoldDB" id="A0A537IHG0"/>
<comment type="subcellular location">
    <subcellularLocation>
        <location evidence="1">Membrane</location>
        <topology evidence="1">Single-pass membrane protein</topology>
    </subcellularLocation>
</comment>
<keyword evidence="4 6" id="KW-1133">Transmembrane helix</keyword>
<accession>A0A537IHG0</accession>
<keyword evidence="5 6" id="KW-0472">Membrane</keyword>
<organism evidence="7 8">
    <name type="scientific">Candidatus Segetimicrobium genomatis</name>
    <dbReference type="NCBI Taxonomy" id="2569760"/>
    <lineage>
        <taxon>Bacteria</taxon>
        <taxon>Bacillati</taxon>
        <taxon>Candidatus Sysuimicrobiota</taxon>
        <taxon>Candidatus Sysuimicrobiia</taxon>
        <taxon>Candidatus Sysuimicrobiales</taxon>
        <taxon>Candidatus Segetimicrobiaceae</taxon>
        <taxon>Candidatus Segetimicrobium</taxon>
    </lineage>
</organism>
<reference evidence="7 8" key="1">
    <citation type="journal article" date="2019" name="Nat. Microbiol.">
        <title>Mediterranean grassland soil C-N compound turnover is dependent on rainfall and depth, and is mediated by genomically divergent microorganisms.</title>
        <authorList>
            <person name="Diamond S."/>
            <person name="Andeer P.F."/>
            <person name="Li Z."/>
            <person name="Crits-Christoph A."/>
            <person name="Burstein D."/>
            <person name="Anantharaman K."/>
            <person name="Lane K.R."/>
            <person name="Thomas B.C."/>
            <person name="Pan C."/>
            <person name="Northen T.R."/>
            <person name="Banfield J.F."/>
        </authorList>
    </citation>
    <scope>NUCLEOTIDE SEQUENCE [LARGE SCALE GENOMIC DNA]</scope>
    <source>
        <strain evidence="7">NP_8</strain>
    </source>
</reference>
<evidence type="ECO:0000256" key="1">
    <source>
        <dbReference type="ARBA" id="ARBA00004167"/>
    </source>
</evidence>
<dbReference type="PANTHER" id="PTHR34478">
    <property type="entry name" value="PROTEIN LEMA"/>
    <property type="match status" value="1"/>
</dbReference>
<comment type="similarity">
    <text evidence="2">Belongs to the LemA family.</text>
</comment>
<evidence type="ECO:0000256" key="4">
    <source>
        <dbReference type="ARBA" id="ARBA00022989"/>
    </source>
</evidence>
<evidence type="ECO:0000256" key="3">
    <source>
        <dbReference type="ARBA" id="ARBA00022692"/>
    </source>
</evidence>
<evidence type="ECO:0000256" key="6">
    <source>
        <dbReference type="SAM" id="Phobius"/>
    </source>
</evidence>
<sequence length="129" mass="14313">MGGWIVLGVIIAALLFLIGTYNRLVTLRNRIENAWAQIDVQLRRRYDLIPNLVETVRGYAAHERDGFEKVTEARAKAIAAGSVAQQGQAENILTQALRSLFAVAEALTVYYRRCRPEAIPLVGRVPAHG</sequence>
<dbReference type="EMBL" id="VBAP01000136">
    <property type="protein sequence ID" value="TMI70729.1"/>
    <property type="molecule type" value="Genomic_DNA"/>
</dbReference>
<comment type="caution">
    <text evidence="7">The sequence shown here is derived from an EMBL/GenBank/DDBJ whole genome shotgun (WGS) entry which is preliminary data.</text>
</comment>
<dbReference type="InterPro" id="IPR007156">
    <property type="entry name" value="MamQ_LemA"/>
</dbReference>